<sequence>MPLDLKSEKLNIYVTESFFETSESLLRAWRKDSPTDFNLELIRPNTFKENINNLTSIDLIILEDTRRIKWIEEKKPEIMSNPIAKNSLVLVTNINEGFFFDEFHKDDFLYRLSDSHFTISDPISNYLGYLSKEVLVSLNIWTDIKENLILNHSNSKNLKYLERSFARVSIAYYSEVIRNPHIRIIHRIDKELHKNIIPTYRAIAFNQKRTTVDFFEWLKGVKANKIIKSYGFLK</sequence>
<evidence type="ECO:0008006" key="4">
    <source>
        <dbReference type="Google" id="ProtNLM"/>
    </source>
</evidence>
<name>A0A381ZM19_9ZZZZ</name>
<evidence type="ECO:0000256" key="2">
    <source>
        <dbReference type="ARBA" id="ARBA00022729"/>
    </source>
</evidence>
<dbReference type="Pfam" id="PF13531">
    <property type="entry name" value="SBP_bac_11"/>
    <property type="match status" value="1"/>
</dbReference>
<dbReference type="Gene3D" id="3.40.190.10">
    <property type="entry name" value="Periplasmic binding protein-like II"/>
    <property type="match status" value="2"/>
</dbReference>
<dbReference type="SUPFAM" id="SSF53850">
    <property type="entry name" value="Periplasmic binding protein-like II"/>
    <property type="match status" value="1"/>
</dbReference>
<keyword evidence="2" id="KW-0732">Signal</keyword>
<evidence type="ECO:0000313" key="3">
    <source>
        <dbReference type="EMBL" id="SVA89777.1"/>
    </source>
</evidence>
<dbReference type="GO" id="GO:0015689">
    <property type="term" value="P:molybdate ion transport"/>
    <property type="evidence" value="ECO:0007669"/>
    <property type="project" value="InterPro"/>
</dbReference>
<reference evidence="3" key="1">
    <citation type="submission" date="2018-05" db="EMBL/GenBank/DDBJ databases">
        <authorList>
            <person name="Lanie J.A."/>
            <person name="Ng W.-L."/>
            <person name="Kazmierczak K.M."/>
            <person name="Andrzejewski T.M."/>
            <person name="Davidsen T.M."/>
            <person name="Wayne K.J."/>
            <person name="Tettelin H."/>
            <person name="Glass J.I."/>
            <person name="Rusch D."/>
            <person name="Podicherti R."/>
            <person name="Tsui H.-C.T."/>
            <person name="Winkler M.E."/>
        </authorList>
    </citation>
    <scope>NUCLEOTIDE SEQUENCE</scope>
</reference>
<organism evidence="3">
    <name type="scientific">marine metagenome</name>
    <dbReference type="NCBI Taxonomy" id="408172"/>
    <lineage>
        <taxon>unclassified sequences</taxon>
        <taxon>metagenomes</taxon>
        <taxon>ecological metagenomes</taxon>
    </lineage>
</organism>
<protein>
    <recommendedName>
        <fullName evidence="4">Molybdate ABC transporter substrate-binding protein</fullName>
    </recommendedName>
</protein>
<evidence type="ECO:0000256" key="1">
    <source>
        <dbReference type="ARBA" id="ARBA00022723"/>
    </source>
</evidence>
<keyword evidence="1" id="KW-0479">Metal-binding</keyword>
<dbReference type="EMBL" id="UINC01021691">
    <property type="protein sequence ID" value="SVA89777.1"/>
    <property type="molecule type" value="Genomic_DNA"/>
</dbReference>
<dbReference type="InterPro" id="IPR050682">
    <property type="entry name" value="ModA/WtpA"/>
</dbReference>
<dbReference type="GO" id="GO:0046872">
    <property type="term" value="F:metal ion binding"/>
    <property type="evidence" value="ECO:0007669"/>
    <property type="project" value="UniProtKB-KW"/>
</dbReference>
<dbReference type="GO" id="GO:0030973">
    <property type="term" value="F:molybdate ion binding"/>
    <property type="evidence" value="ECO:0007669"/>
    <property type="project" value="TreeGrafter"/>
</dbReference>
<accession>A0A381ZM19</accession>
<gene>
    <name evidence="3" type="ORF">METZ01_LOCUS142631</name>
</gene>
<dbReference type="PANTHER" id="PTHR30632:SF0">
    <property type="entry name" value="SULFATE-BINDING PROTEIN"/>
    <property type="match status" value="1"/>
</dbReference>
<dbReference type="InterPro" id="IPR005950">
    <property type="entry name" value="ModA"/>
</dbReference>
<dbReference type="PANTHER" id="PTHR30632">
    <property type="entry name" value="MOLYBDATE-BINDING PERIPLASMIC PROTEIN"/>
    <property type="match status" value="1"/>
</dbReference>
<dbReference type="AlphaFoldDB" id="A0A381ZM19"/>
<dbReference type="NCBIfam" id="TIGR01256">
    <property type="entry name" value="modA"/>
    <property type="match status" value="1"/>
</dbReference>
<proteinExistence type="predicted"/>